<name>A0AC61PNB4_9FIRM</name>
<sequence>MSQLPIKIHLPDGFLDEEIRNGYTISHEMKEIWAVELDLLVEFDRVCKENGLKYFASCGTKLGAVRHHGFIPWDDDVDVMMLRDEYDKLCKIAPQLFAYPYFFQTEETDKGSARGHAQLRNSKTTAILKSEASMGFKYNQGIFLDIFPLDNIPDDKKLFEEQREKGNKIHRKLLMHLNKYHPENPTLRDRLIVLRNQALYYINRNGYQKYYYEFENICKQYNDSETEYVAMLTLGFNDRAYRLRKDFEESIDMDFEFIKIPVPKNYEDALTRVYGDWRKIVVGENDHGEVIFSATEPYTEYFKGKHSR</sequence>
<evidence type="ECO:0000313" key="2">
    <source>
        <dbReference type="Proteomes" id="UP000192328"/>
    </source>
</evidence>
<keyword evidence="2" id="KW-1185">Reference proteome</keyword>
<reference evidence="1" key="1">
    <citation type="submission" date="2017-04" db="EMBL/GenBank/DDBJ databases">
        <authorList>
            <person name="Varghese N."/>
            <person name="Submissions S."/>
        </authorList>
    </citation>
    <scope>NUCLEOTIDE SEQUENCE</scope>
    <source>
        <strain evidence="1">WTE2008</strain>
    </source>
</reference>
<comment type="caution">
    <text evidence="1">The sequence shown here is derived from an EMBL/GenBank/DDBJ whole genome shotgun (WGS) entry which is preliminary data.</text>
</comment>
<protein>
    <submittedName>
        <fullName evidence="1">Lipopolysaccharide cholinephosphotransferase</fullName>
    </submittedName>
</protein>
<dbReference type="Proteomes" id="UP000192328">
    <property type="component" value="Unassembled WGS sequence"/>
</dbReference>
<organism evidence="1 2">
    <name type="scientific">Aristaeella lactis</name>
    <dbReference type="NCBI Taxonomy" id="3046383"/>
    <lineage>
        <taxon>Bacteria</taxon>
        <taxon>Bacillati</taxon>
        <taxon>Bacillota</taxon>
        <taxon>Clostridia</taxon>
        <taxon>Eubacteriales</taxon>
        <taxon>Aristaeellaceae</taxon>
        <taxon>Aristaeella</taxon>
    </lineage>
</organism>
<accession>A0AC61PNB4</accession>
<dbReference type="EMBL" id="FWXZ01000005">
    <property type="protein sequence ID" value="SMC75987.1"/>
    <property type="molecule type" value="Genomic_DNA"/>
</dbReference>
<evidence type="ECO:0000313" key="1">
    <source>
        <dbReference type="EMBL" id="SMC75987.1"/>
    </source>
</evidence>
<proteinExistence type="predicted"/>
<gene>
    <name evidence="1" type="ORF">SAMN06297397_2345</name>
</gene>